<dbReference type="Proteomes" id="UP000075573">
    <property type="component" value="Unassembled WGS sequence"/>
</dbReference>
<evidence type="ECO:0000256" key="1">
    <source>
        <dbReference type="SAM" id="Phobius"/>
    </source>
</evidence>
<evidence type="ECO:0008006" key="4">
    <source>
        <dbReference type="Google" id="ProtNLM"/>
    </source>
</evidence>
<dbReference type="AlphaFoldDB" id="A0A149QY20"/>
<proteinExistence type="predicted"/>
<evidence type="ECO:0000313" key="2">
    <source>
        <dbReference type="EMBL" id="KXV02213.1"/>
    </source>
</evidence>
<dbReference type="PATRIC" id="fig|442.7.peg.3225"/>
<keyword evidence="1" id="KW-0812">Transmembrane</keyword>
<keyword evidence="1" id="KW-1133">Transmembrane helix</keyword>
<dbReference type="InterPro" id="IPR019621">
    <property type="entry name" value="DUF2491"/>
</dbReference>
<keyword evidence="1" id="KW-0472">Membrane</keyword>
<name>A0A149QY20_9PROT</name>
<feature type="transmembrane region" description="Helical" evidence="1">
    <location>
        <begin position="65"/>
        <end position="84"/>
    </location>
</feature>
<reference evidence="2 3" key="1">
    <citation type="submission" date="2015-06" db="EMBL/GenBank/DDBJ databases">
        <title>Improved classification and identification of acetic acid bacteria using matrix-assisted laser desorption/ionization time-of-flight mass spectrometry; Gluconobacter nephelii and Gluconobacter uchimurae are later heterotypic synonyms of Gluconobacter japonicus and Gluconobacter oxydans, respectively.</title>
        <authorList>
            <person name="Li L."/>
            <person name="Cleenwerck I."/>
            <person name="De Vuyst L."/>
            <person name="Vandamme P."/>
        </authorList>
    </citation>
    <scope>NUCLEOTIDE SEQUENCE [LARGE SCALE GENOMIC DNA]</scope>
    <source>
        <strain evidence="2 3">LMG 1764</strain>
    </source>
</reference>
<comment type="caution">
    <text evidence="2">The sequence shown here is derived from an EMBL/GenBank/DDBJ whole genome shotgun (WGS) entry which is preliminary data.</text>
</comment>
<sequence length="317" mass="33972">MMMGEMMEHGHHHDSQPQVVVVQQPPAQLPAAQPAPAPAAPPVTQAATSVPAPAVAPAHHHGHPVFWTFMVLLIIAVIACVLFFRRNRLARNMASEATDSIKDKVASVMKPAEEPIKAPLGLTPGTAVTFGAEVRAACLSDDSLFPSMPDNGVTVDSVGTMTIAGRKVVRAYLSDEASFIQLVMGDDADVPEEAVLYTTVMRNTPDRDGLKWLLDEGTGKIGAPTFEVSTADGAVSFQREWSSDVSGRVSPVRTTETIKATDGSEEVSYQMMAYGRTTSQGPEHLMVELASNESQSELNVNVGTDLTDETLKVYRTS</sequence>
<dbReference type="Pfam" id="PF10679">
    <property type="entry name" value="DUF2491"/>
    <property type="match status" value="1"/>
</dbReference>
<dbReference type="EMBL" id="LHZB01000101">
    <property type="protein sequence ID" value="KXV02213.1"/>
    <property type="molecule type" value="Genomic_DNA"/>
</dbReference>
<organism evidence="2 3">
    <name type="scientific">Gluconobacter potus</name>
    <dbReference type="NCBI Taxonomy" id="2724927"/>
    <lineage>
        <taxon>Bacteria</taxon>
        <taxon>Pseudomonadati</taxon>
        <taxon>Pseudomonadota</taxon>
        <taxon>Alphaproteobacteria</taxon>
        <taxon>Acetobacterales</taxon>
        <taxon>Acetobacteraceae</taxon>
        <taxon>Gluconobacter</taxon>
    </lineage>
</organism>
<protein>
    <recommendedName>
        <fullName evidence="4">DUF2491 family protein</fullName>
    </recommendedName>
</protein>
<accession>A0A149QY20</accession>
<evidence type="ECO:0000313" key="3">
    <source>
        <dbReference type="Proteomes" id="UP000075573"/>
    </source>
</evidence>
<gene>
    <name evidence="2" type="ORF">AD929_03690</name>
</gene>